<accession>A0AAD7XWS0</accession>
<keyword evidence="8" id="KW-1185">Reference proteome</keyword>
<dbReference type="PANTHER" id="PTHR13243:SF1">
    <property type="entry name" value="NUCLEOLAR PROTEIN 16"/>
    <property type="match status" value="1"/>
</dbReference>
<dbReference type="GO" id="GO:0005730">
    <property type="term" value="C:nucleolus"/>
    <property type="evidence" value="ECO:0007669"/>
    <property type="project" value="UniProtKB-SubCell"/>
</dbReference>
<feature type="compositionally biased region" description="Acidic residues" evidence="6">
    <location>
        <begin position="78"/>
        <end position="89"/>
    </location>
</feature>
<dbReference type="GeneID" id="83215864"/>
<gene>
    <name evidence="7" type="ORF">O0I10_008457</name>
</gene>
<evidence type="ECO:0000256" key="1">
    <source>
        <dbReference type="ARBA" id="ARBA00002889"/>
    </source>
</evidence>
<dbReference type="RefSeq" id="XP_058340706.1">
    <property type="nucleotide sequence ID" value="XM_058488460.1"/>
</dbReference>
<feature type="region of interest" description="Disordered" evidence="6">
    <location>
        <begin position="61"/>
        <end position="89"/>
    </location>
</feature>
<evidence type="ECO:0000256" key="5">
    <source>
        <dbReference type="ARBA" id="ARBA00023242"/>
    </source>
</evidence>
<comment type="similarity">
    <text evidence="3">Belongs to the NOP16 family.</text>
</comment>
<dbReference type="AlphaFoldDB" id="A0AAD7XWS0"/>
<dbReference type="Proteomes" id="UP001234581">
    <property type="component" value="Unassembled WGS sequence"/>
</dbReference>
<dbReference type="EMBL" id="JARTCD010000045">
    <property type="protein sequence ID" value="KAJ8655793.1"/>
    <property type="molecule type" value="Genomic_DNA"/>
</dbReference>
<comment type="caution">
    <text evidence="7">The sequence shown here is derived from an EMBL/GenBank/DDBJ whole genome shotgun (WGS) entry which is preliminary data.</text>
</comment>
<organism evidence="7 8">
    <name type="scientific">Lichtheimia ornata</name>
    <dbReference type="NCBI Taxonomy" id="688661"/>
    <lineage>
        <taxon>Eukaryota</taxon>
        <taxon>Fungi</taxon>
        <taxon>Fungi incertae sedis</taxon>
        <taxon>Mucoromycota</taxon>
        <taxon>Mucoromycotina</taxon>
        <taxon>Mucoromycetes</taxon>
        <taxon>Mucorales</taxon>
        <taxon>Lichtheimiaceae</taxon>
        <taxon>Lichtheimia</taxon>
    </lineage>
</organism>
<evidence type="ECO:0000313" key="7">
    <source>
        <dbReference type="EMBL" id="KAJ8655793.1"/>
    </source>
</evidence>
<feature type="compositionally biased region" description="Basic residues" evidence="6">
    <location>
        <begin position="1"/>
        <end position="18"/>
    </location>
</feature>
<dbReference type="PANTHER" id="PTHR13243">
    <property type="entry name" value="HSPC111 PROTEIN-RELATED"/>
    <property type="match status" value="1"/>
</dbReference>
<protein>
    <recommendedName>
        <fullName evidence="4">Nucleolar protein 16</fullName>
    </recommendedName>
</protein>
<evidence type="ECO:0000256" key="4">
    <source>
        <dbReference type="ARBA" id="ARBA00015522"/>
    </source>
</evidence>
<evidence type="ECO:0000313" key="8">
    <source>
        <dbReference type="Proteomes" id="UP001234581"/>
    </source>
</evidence>
<evidence type="ECO:0000256" key="3">
    <source>
        <dbReference type="ARBA" id="ARBA00008479"/>
    </source>
</evidence>
<reference evidence="7 8" key="1">
    <citation type="submission" date="2023-03" db="EMBL/GenBank/DDBJ databases">
        <title>Genome sequence of Lichtheimia ornata CBS 291.66.</title>
        <authorList>
            <person name="Mohabir J.T."/>
            <person name="Shea T.P."/>
            <person name="Kurbessoian T."/>
            <person name="Berby B."/>
            <person name="Fontaine J."/>
            <person name="Livny J."/>
            <person name="Gnirke A."/>
            <person name="Stajich J.E."/>
            <person name="Cuomo C.A."/>
        </authorList>
    </citation>
    <scope>NUCLEOTIDE SEQUENCE [LARGE SCALE GENOMIC DNA]</scope>
    <source>
        <strain evidence="7">CBS 291.66</strain>
    </source>
</reference>
<dbReference type="GO" id="GO:0042273">
    <property type="term" value="P:ribosomal large subunit biogenesis"/>
    <property type="evidence" value="ECO:0007669"/>
    <property type="project" value="TreeGrafter"/>
</dbReference>
<feature type="region of interest" description="Disordered" evidence="6">
    <location>
        <begin position="1"/>
        <end position="25"/>
    </location>
</feature>
<sequence>MATPRKRRTQRSGKKLTRRTADKHKNYKIKGNAIIKANWDKKQTLMQNYRRLGLLTSLNRTAGGREVANPDTNPAAEEAMEEDQEPRELQDDDIEELKKTLKPGEGLIQRDDEGNVIRVIVGEAKSHNDILDAEPAPVEAKTDVVRALEEQAKNGVKNIKYQSEYQQSWIEQLIEKHGDDYQAMFWDKELNVMQLTEGQLRKKIKQYLKEHQQK</sequence>
<proteinExistence type="inferred from homology"/>
<evidence type="ECO:0000256" key="2">
    <source>
        <dbReference type="ARBA" id="ARBA00004604"/>
    </source>
</evidence>
<dbReference type="InterPro" id="IPR019002">
    <property type="entry name" value="Ribosome_biogenesis_Nop16"/>
</dbReference>
<evidence type="ECO:0000256" key="6">
    <source>
        <dbReference type="SAM" id="MobiDB-lite"/>
    </source>
</evidence>
<dbReference type="Pfam" id="PF09420">
    <property type="entry name" value="Nop16"/>
    <property type="match status" value="1"/>
</dbReference>
<name>A0AAD7XWS0_9FUNG</name>
<comment type="function">
    <text evidence="1">Involved in the biogenesis of the 60S ribosomal subunit.</text>
</comment>
<keyword evidence="5" id="KW-0539">Nucleus</keyword>
<comment type="subcellular location">
    <subcellularLocation>
        <location evidence="2">Nucleus</location>
        <location evidence="2">Nucleolus</location>
    </subcellularLocation>
</comment>